<protein>
    <submittedName>
        <fullName evidence="3">SDR family oxidoreductase</fullName>
    </submittedName>
</protein>
<dbReference type="InterPro" id="IPR036291">
    <property type="entry name" value="NAD(P)-bd_dom_sf"/>
</dbReference>
<dbReference type="CDD" id="cd05369">
    <property type="entry name" value="TER_DECR_SDR_a"/>
    <property type="match status" value="1"/>
</dbReference>
<accession>A0ABW9B1Y6</accession>
<dbReference type="PRINTS" id="PR00081">
    <property type="entry name" value="GDHRDH"/>
</dbReference>
<dbReference type="PANTHER" id="PTHR43296">
    <property type="entry name" value="PEROXISOMAL 2,4-DIENOYL-COA REDUCTASE"/>
    <property type="match status" value="1"/>
</dbReference>
<dbReference type="NCBIfam" id="NF005752">
    <property type="entry name" value="PRK07576.1"/>
    <property type="match status" value="1"/>
</dbReference>
<dbReference type="EMBL" id="JAQQEZ010000042">
    <property type="protein sequence ID" value="MFM0006493.1"/>
    <property type="molecule type" value="Genomic_DNA"/>
</dbReference>
<reference evidence="3 4" key="1">
    <citation type="journal article" date="2024" name="Chem. Sci.">
        <title>Discovery of megapolipeptins by genome mining of a Burkholderiales bacteria collection.</title>
        <authorList>
            <person name="Paulo B.S."/>
            <person name="Recchia M.J.J."/>
            <person name="Lee S."/>
            <person name="Fergusson C.H."/>
            <person name="Romanowski S.B."/>
            <person name="Hernandez A."/>
            <person name="Krull N."/>
            <person name="Liu D.Y."/>
            <person name="Cavanagh H."/>
            <person name="Bos A."/>
            <person name="Gray C.A."/>
            <person name="Murphy B.T."/>
            <person name="Linington R.G."/>
            <person name="Eustaquio A.S."/>
        </authorList>
    </citation>
    <scope>NUCLEOTIDE SEQUENCE [LARGE SCALE GENOMIC DNA]</scope>
    <source>
        <strain evidence="3 4">RL17-350-BIC-A</strain>
    </source>
</reference>
<comment type="caution">
    <text evidence="3">The sequence shown here is derived from an EMBL/GenBank/DDBJ whole genome shotgun (WGS) entry which is preliminary data.</text>
</comment>
<dbReference type="SUPFAM" id="SSF51735">
    <property type="entry name" value="NAD(P)-binding Rossmann-fold domains"/>
    <property type="match status" value="1"/>
</dbReference>
<dbReference type="Proteomes" id="UP001629230">
    <property type="component" value="Unassembled WGS sequence"/>
</dbReference>
<evidence type="ECO:0000256" key="2">
    <source>
        <dbReference type="ARBA" id="ARBA00023002"/>
    </source>
</evidence>
<keyword evidence="4" id="KW-1185">Reference proteome</keyword>
<evidence type="ECO:0000313" key="3">
    <source>
        <dbReference type="EMBL" id="MFM0006493.1"/>
    </source>
</evidence>
<evidence type="ECO:0000256" key="1">
    <source>
        <dbReference type="ARBA" id="ARBA00022857"/>
    </source>
</evidence>
<proteinExistence type="predicted"/>
<evidence type="ECO:0000313" key="4">
    <source>
        <dbReference type="Proteomes" id="UP001629230"/>
    </source>
</evidence>
<gene>
    <name evidence="3" type="ORF">PQR57_36605</name>
</gene>
<dbReference type="InterPro" id="IPR002347">
    <property type="entry name" value="SDR_fam"/>
</dbReference>
<dbReference type="PANTHER" id="PTHR43296:SF2">
    <property type="entry name" value="PEROXISOMAL 2,4-DIENOYL-COA REDUCTASE [(3E)-ENOYL-COA-PRODUCING]"/>
    <property type="match status" value="1"/>
</dbReference>
<keyword evidence="1" id="KW-0521">NADP</keyword>
<sequence>MPFGTRAYNQEGSMLVTRYLSNDLFAGKTVFVTGGSSGINLGVAKNFAALGAQVAICGRTQEKLDTAATELRALGATVCPIVADVRDFAALEAAFARSRAELGPMDVLVCGAAGNFLAPAEKLSANGFKTVIDIDLLGAFNASRAAFEQLKETQGAVIYISAGMAYMPHAFQVHVGAAKAGIDMLMRNLALEWGRYGIRTNSIVPGPIEGTEGMKRLLSAERYEEFVNAIPLRRMGTVDDIGQSAVFLASPLASYISGCVMVCDGGQNLAGSALFNIGAEQMLRTQAR</sequence>
<dbReference type="InterPro" id="IPR045017">
    <property type="entry name" value="DECR2-like"/>
</dbReference>
<dbReference type="Pfam" id="PF13561">
    <property type="entry name" value="adh_short_C2"/>
    <property type="match status" value="1"/>
</dbReference>
<name>A0ABW9B1Y6_9BURK</name>
<organism evidence="3 4">
    <name type="scientific">Paraburkholderia dipogonis</name>
    <dbReference type="NCBI Taxonomy" id="1211383"/>
    <lineage>
        <taxon>Bacteria</taxon>
        <taxon>Pseudomonadati</taxon>
        <taxon>Pseudomonadota</taxon>
        <taxon>Betaproteobacteria</taxon>
        <taxon>Burkholderiales</taxon>
        <taxon>Burkholderiaceae</taxon>
        <taxon>Paraburkholderia</taxon>
    </lineage>
</organism>
<keyword evidence="2" id="KW-0560">Oxidoreductase</keyword>
<dbReference type="Gene3D" id="3.40.50.720">
    <property type="entry name" value="NAD(P)-binding Rossmann-like Domain"/>
    <property type="match status" value="1"/>
</dbReference>